<dbReference type="AlphaFoldDB" id="A0AAP2GI12"/>
<sequence>MSKNSKTLFTLILLLYVSITAALAAECQTQAGTVAAPANFNSTATWSCGRVPTTGWPGPDNITINHPIYYTGTMSATWVTQLITINSGGSLKITGDLNLAGSNARVVVNGGTLEVTGTLSIDGQSRITVQNGGVVKAGNVTLSNSAQYVNTSGTLTLGGSLSALGGTTFTYPNTLAIPGSLTLGTGTTLAASTVGGAITLTNSSKLSLTTTPSATLAPSGISIGDGSELVYSGGTLNYSNPLTVGSNAKLTITSGTFKPQSLTVDAGTVTVTGGNLAVTNALTLQGNNATVNFSSSGVLSAASVSLTSSGNNKNLNLTAGSMAVTNSVDIQSKSTINTSAGTTSTASSLTVDDNSNAILNNGGTFTVNGNVAIGGKINNNGNMHITGSLNSGSTGNAIFTNNGSLNVNSVSMISSARFQVNPGATTFVDTNFTVNATQNLVIGTNVNPPPYADMVIRGNLNSTNGGDVLVERNARFAIFGDVTGEGSGNTRFTINPGGEVYIDKSISFSGGGDRIINNNPSTPTKYGLYIDGEISNTGGGAQSTTNYGDKDFMESTNKPFFDWVASVPNGPLPVVLSYFRFGAIATGQIPLQWATTLEKNFDHFEIERAGETFNFSVIATVANEGNEQQGAAYTFVDDSPQAGWNYYRLKQVDLDGTVVYSDVIRTHETVTASSGVSLYPNPAKEQQIVTLSLQDYVTTPASLTFIDGAGRVLLEVSVDASVTAIPLPTHVTAGIYAVRLASASGQKLFRLVIQ</sequence>
<feature type="signal peptide" evidence="1">
    <location>
        <begin position="1"/>
        <end position="24"/>
    </location>
</feature>
<feature type="chain" id="PRO_5042842277" evidence="1">
    <location>
        <begin position="25"/>
        <end position="754"/>
    </location>
</feature>
<dbReference type="InterPro" id="IPR026444">
    <property type="entry name" value="Secre_tail"/>
</dbReference>
<reference evidence="2 3" key="1">
    <citation type="submission" date="2021-05" db="EMBL/GenBank/DDBJ databases">
        <title>A Polyphasic approach of four new species of the genus Ohtaekwangia: Ohtaekwangia histidinii sp. nov., Ohtaekwangia cretensis sp. nov., Ohtaekwangia indiensis sp. nov., Ohtaekwangia reichenbachii sp. nov. from diverse environment.</title>
        <authorList>
            <person name="Octaviana S."/>
        </authorList>
    </citation>
    <scope>NUCLEOTIDE SEQUENCE [LARGE SCALE GENOMIC DNA]</scope>
    <source>
        <strain evidence="2 3">PWU37</strain>
    </source>
</reference>
<dbReference type="EMBL" id="JAHESC010000019">
    <property type="protein sequence ID" value="MBT1687756.1"/>
    <property type="molecule type" value="Genomic_DNA"/>
</dbReference>
<dbReference type="InterPro" id="IPR011050">
    <property type="entry name" value="Pectin_lyase_fold/virulence"/>
</dbReference>
<proteinExistence type="predicted"/>
<evidence type="ECO:0000313" key="2">
    <source>
        <dbReference type="EMBL" id="MBT1687756.1"/>
    </source>
</evidence>
<dbReference type="NCBIfam" id="TIGR04183">
    <property type="entry name" value="Por_Secre_tail"/>
    <property type="match status" value="1"/>
</dbReference>
<protein>
    <submittedName>
        <fullName evidence="2">T9SS type A sorting domain-containing protein</fullName>
    </submittedName>
</protein>
<keyword evidence="1" id="KW-0732">Signal</keyword>
<accession>A0AAP2GI12</accession>
<comment type="caution">
    <text evidence="2">The sequence shown here is derived from an EMBL/GenBank/DDBJ whole genome shotgun (WGS) entry which is preliminary data.</text>
</comment>
<dbReference type="Proteomes" id="UP001319180">
    <property type="component" value="Unassembled WGS sequence"/>
</dbReference>
<evidence type="ECO:0000256" key="1">
    <source>
        <dbReference type="SAM" id="SignalP"/>
    </source>
</evidence>
<keyword evidence="3" id="KW-1185">Reference proteome</keyword>
<dbReference type="SUPFAM" id="SSF51126">
    <property type="entry name" value="Pectin lyase-like"/>
    <property type="match status" value="1"/>
</dbReference>
<evidence type="ECO:0000313" key="3">
    <source>
        <dbReference type="Proteomes" id="UP001319180"/>
    </source>
</evidence>
<gene>
    <name evidence="2" type="ORF">KK078_14405</name>
</gene>
<name>A0AAP2GI12_9BACT</name>
<dbReference type="RefSeq" id="WP_254090983.1">
    <property type="nucleotide sequence ID" value="NZ_JAHESC010000019.1"/>
</dbReference>
<organism evidence="2 3">
    <name type="scientific">Dawidia soli</name>
    <dbReference type="NCBI Taxonomy" id="2782352"/>
    <lineage>
        <taxon>Bacteria</taxon>
        <taxon>Pseudomonadati</taxon>
        <taxon>Bacteroidota</taxon>
        <taxon>Cytophagia</taxon>
        <taxon>Cytophagales</taxon>
        <taxon>Chryseotaleaceae</taxon>
        <taxon>Dawidia</taxon>
    </lineage>
</organism>